<evidence type="ECO:0000313" key="3">
    <source>
        <dbReference type="Proteomes" id="UP001432222"/>
    </source>
</evidence>
<gene>
    <name evidence="2" type="ORF">OHA16_11705</name>
</gene>
<name>A0ABZ1TZU3_9ACTN</name>
<keyword evidence="3" id="KW-1185">Reference proteome</keyword>
<dbReference type="Proteomes" id="UP001432222">
    <property type="component" value="Chromosome"/>
</dbReference>
<proteinExistence type="predicted"/>
<feature type="domain" description="DUF397" evidence="1">
    <location>
        <begin position="25"/>
        <end position="69"/>
    </location>
</feature>
<dbReference type="InterPro" id="IPR007278">
    <property type="entry name" value="DUF397"/>
</dbReference>
<evidence type="ECO:0000313" key="2">
    <source>
        <dbReference type="EMBL" id="WUQ83569.1"/>
    </source>
</evidence>
<organism evidence="2 3">
    <name type="scientific">Kitasatospora purpeofusca</name>
    <dbReference type="NCBI Taxonomy" id="67352"/>
    <lineage>
        <taxon>Bacteria</taxon>
        <taxon>Bacillati</taxon>
        <taxon>Actinomycetota</taxon>
        <taxon>Actinomycetes</taxon>
        <taxon>Kitasatosporales</taxon>
        <taxon>Streptomycetaceae</taxon>
        <taxon>Kitasatospora</taxon>
    </lineage>
</organism>
<accession>A0ABZ1TZU3</accession>
<evidence type="ECO:0000259" key="1">
    <source>
        <dbReference type="Pfam" id="PF04149"/>
    </source>
</evidence>
<reference evidence="2" key="1">
    <citation type="submission" date="2022-10" db="EMBL/GenBank/DDBJ databases">
        <title>The complete genomes of actinobacterial strains from the NBC collection.</title>
        <authorList>
            <person name="Joergensen T.S."/>
            <person name="Alvarez Arevalo M."/>
            <person name="Sterndorff E.B."/>
            <person name="Faurdal D."/>
            <person name="Vuksanovic O."/>
            <person name="Mourched A.-S."/>
            <person name="Charusanti P."/>
            <person name="Shaw S."/>
            <person name="Blin K."/>
            <person name="Weber T."/>
        </authorList>
    </citation>
    <scope>NUCLEOTIDE SEQUENCE</scope>
    <source>
        <strain evidence="2">NBC_00222</strain>
    </source>
</reference>
<dbReference type="Pfam" id="PF04149">
    <property type="entry name" value="DUF397"/>
    <property type="match status" value="1"/>
</dbReference>
<dbReference type="RefSeq" id="WP_328954587.1">
    <property type="nucleotide sequence ID" value="NZ_CP108110.1"/>
</dbReference>
<protein>
    <submittedName>
        <fullName evidence="2">DUF397 domain-containing protein</fullName>
    </submittedName>
</protein>
<sequence length="78" mass="8633">MSNLYEMSIEGARFQRQCGGNLESESETCVNLAAIPGAADAFVLRDTKPEGRGHELRFDATELDAFARAWVRSRELAV</sequence>
<dbReference type="EMBL" id="CP108110">
    <property type="protein sequence ID" value="WUQ83569.1"/>
    <property type="molecule type" value="Genomic_DNA"/>
</dbReference>